<sequence>MDTKDLLEQPPSAAESVSSLSDTGEPMSRRRVLTDICDELDEIEAAGSFASFAALKVTAVTETLGLFVHGVGDVNVPLQEEQARQLIAQSRQAPFGKGSDTVVDMSVRNTWELDASQFEFRNPKWSRFFDKCVEHVGTTLGIDSPITAELYKMLMYEKGAMFKPHTDTEKIPGMFGTLVICLPSPHEGGDLVLKHRGQSKTYKTSTNQTSMLCWYSDVHHEVLPVVSGYRWVLTYNLAIPPDLERPSAAVRRSETRDLRHALRRWLARAKADDNDTNHLYYVLDHKYTEASITFRALKTTDLARVQCLRDLSTELDFDVFLADDEDDEDDNGFDDYDDGGGDGSWHEIDDIIETSISIKKVVDLDGGQLRSKMEIDAMDLEDNLIQQCDPFEGVTDRKEDYQSYMGNSGPEATHWYRTSDPDSVGAQSIILKYAKKCIDPESRSSAQKIIRSLAETAWAPKTDSNSWPLPGCKLDPNIVHAVLQTACLLRDYDLFSNVITWAGADGVGSKSFTLIKAATVAGRLDFGQLKQSFVSCVSIAQTPLTPVSLVENLSKRSLDDLAEILMDLRPSDAETNADLEALNAELVDQSLTKLEHDIKRGHMREEDGSSIVALVSRSKDYDLFKTRLTESAISAMDITTLYDQDTFQVEQPHSYYSRAPPVTPEQRSRFITWSTLLSIFENGLAHGWDDLLMTASLKMAAQAPSIPSIAFPRLWLPFRKHLLQALPESPSPRYKQLVLALAESYLTKWVGPEPPQPSQPDLSVPGLRGCFSSCNDCSSLRFFLNARDQRVGRFQMGKKRRQHLHNILDRFLSGWAGVTITHVTDRSTYPETLVVTKVNADRGVRLRKAWDEKVEMAKRWIQEQDEEGGGRLAKLLGEADYQAVVTMEVLGRLEAQPLSNPAQPGLNFVGLTGLAPVPHGHAPAFRGVLGGGSGVASALASLAGMKRSADDAGLHVWGRPAAP</sequence>
<keyword evidence="7" id="KW-1185">Reference proteome</keyword>
<dbReference type="GO" id="GO:0016705">
    <property type="term" value="F:oxidoreductase activity, acting on paired donors, with incorporation or reduction of molecular oxygen"/>
    <property type="evidence" value="ECO:0007669"/>
    <property type="project" value="InterPro"/>
</dbReference>
<organism evidence="6 7">
    <name type="scientific">Parathielavia hyrcaniae</name>
    <dbReference type="NCBI Taxonomy" id="113614"/>
    <lineage>
        <taxon>Eukaryota</taxon>
        <taxon>Fungi</taxon>
        <taxon>Dikarya</taxon>
        <taxon>Ascomycota</taxon>
        <taxon>Pezizomycotina</taxon>
        <taxon>Sordariomycetes</taxon>
        <taxon>Sordariomycetidae</taxon>
        <taxon>Sordariales</taxon>
        <taxon>Chaetomiaceae</taxon>
        <taxon>Parathielavia</taxon>
    </lineage>
</organism>
<name>A0AAN6Q705_9PEZI</name>
<reference evidence="6" key="2">
    <citation type="submission" date="2023-05" db="EMBL/GenBank/DDBJ databases">
        <authorList>
            <consortium name="Lawrence Berkeley National Laboratory"/>
            <person name="Steindorff A."/>
            <person name="Hensen N."/>
            <person name="Bonometti L."/>
            <person name="Westerberg I."/>
            <person name="Brannstrom I.O."/>
            <person name="Guillou S."/>
            <person name="Cros-Aarteil S."/>
            <person name="Calhoun S."/>
            <person name="Haridas S."/>
            <person name="Kuo A."/>
            <person name="Mondo S."/>
            <person name="Pangilinan J."/>
            <person name="Riley R."/>
            <person name="Labutti K."/>
            <person name="Andreopoulos B."/>
            <person name="Lipzen A."/>
            <person name="Chen C."/>
            <person name="Yanf M."/>
            <person name="Daum C."/>
            <person name="Ng V."/>
            <person name="Clum A."/>
            <person name="Ohm R."/>
            <person name="Martin F."/>
            <person name="Silar P."/>
            <person name="Natvig D."/>
            <person name="Lalanne C."/>
            <person name="Gautier V."/>
            <person name="Ament-Velasquez S.L."/>
            <person name="Kruys A."/>
            <person name="Hutchinson M.I."/>
            <person name="Powell A.J."/>
            <person name="Barry K."/>
            <person name="Miller A.N."/>
            <person name="Grigoriev I.V."/>
            <person name="Debuchy R."/>
            <person name="Gladieux P."/>
            <person name="Thoren M.H."/>
            <person name="Johannesson H."/>
        </authorList>
    </citation>
    <scope>NUCLEOTIDE SEQUENCE</scope>
    <source>
        <strain evidence="6">CBS 757.83</strain>
    </source>
</reference>
<comment type="caution">
    <text evidence="6">The sequence shown here is derived from an EMBL/GenBank/DDBJ whole genome shotgun (WGS) entry which is preliminary data.</text>
</comment>
<dbReference type="InterPro" id="IPR044862">
    <property type="entry name" value="Pro_4_hyd_alph_FE2OG_OXY"/>
</dbReference>
<dbReference type="AlphaFoldDB" id="A0AAN6Q705"/>
<dbReference type="GO" id="GO:0051213">
    <property type="term" value="F:dioxygenase activity"/>
    <property type="evidence" value="ECO:0007669"/>
    <property type="project" value="UniProtKB-KW"/>
</dbReference>
<dbReference type="GO" id="GO:0031418">
    <property type="term" value="F:L-ascorbic acid binding"/>
    <property type="evidence" value="ECO:0007669"/>
    <property type="project" value="InterPro"/>
</dbReference>
<dbReference type="SMART" id="SM00702">
    <property type="entry name" value="P4Hc"/>
    <property type="match status" value="1"/>
</dbReference>
<gene>
    <name evidence="6" type="ORF">N658DRAFT_522894</name>
</gene>
<dbReference type="Proteomes" id="UP001305647">
    <property type="component" value="Unassembled WGS sequence"/>
</dbReference>
<comment type="cofactor">
    <cofactor evidence="1">
        <name>L-ascorbate</name>
        <dbReference type="ChEBI" id="CHEBI:38290"/>
    </cofactor>
</comment>
<proteinExistence type="predicted"/>
<feature type="region of interest" description="Disordered" evidence="4">
    <location>
        <begin position="1"/>
        <end position="26"/>
    </location>
</feature>
<dbReference type="InterPro" id="IPR006620">
    <property type="entry name" value="Pro_4_hyd_alph"/>
</dbReference>
<evidence type="ECO:0000313" key="7">
    <source>
        <dbReference type="Proteomes" id="UP001305647"/>
    </source>
</evidence>
<evidence type="ECO:0000256" key="4">
    <source>
        <dbReference type="SAM" id="MobiDB-lite"/>
    </source>
</evidence>
<protein>
    <recommendedName>
        <fullName evidence="5">Prolyl 4-hydroxylase alpha subunit domain-containing protein</fullName>
    </recommendedName>
</protein>
<dbReference type="EMBL" id="MU863630">
    <property type="protein sequence ID" value="KAK4102920.1"/>
    <property type="molecule type" value="Genomic_DNA"/>
</dbReference>
<evidence type="ECO:0000256" key="2">
    <source>
        <dbReference type="ARBA" id="ARBA00022964"/>
    </source>
</evidence>
<keyword evidence="2" id="KW-0223">Dioxygenase</keyword>
<keyword evidence="3" id="KW-0560">Oxidoreductase</keyword>
<evidence type="ECO:0000313" key="6">
    <source>
        <dbReference type="EMBL" id="KAK4102920.1"/>
    </source>
</evidence>
<dbReference type="PANTHER" id="PTHR33099">
    <property type="entry name" value="FE2OG DIOXYGENASE DOMAIN-CONTAINING PROTEIN"/>
    <property type="match status" value="1"/>
</dbReference>
<evidence type="ECO:0000256" key="3">
    <source>
        <dbReference type="ARBA" id="ARBA00023002"/>
    </source>
</evidence>
<dbReference type="Pfam" id="PF13640">
    <property type="entry name" value="2OG-FeII_Oxy_3"/>
    <property type="match status" value="1"/>
</dbReference>
<accession>A0AAN6Q705</accession>
<evidence type="ECO:0000256" key="1">
    <source>
        <dbReference type="ARBA" id="ARBA00001961"/>
    </source>
</evidence>
<feature type="domain" description="Prolyl 4-hydroxylase alpha subunit" evidence="5">
    <location>
        <begin position="69"/>
        <end position="238"/>
    </location>
</feature>
<dbReference type="Gene3D" id="2.60.120.620">
    <property type="entry name" value="q2cbj1_9rhob like domain"/>
    <property type="match status" value="1"/>
</dbReference>
<reference evidence="6" key="1">
    <citation type="journal article" date="2023" name="Mol. Phylogenet. Evol.">
        <title>Genome-scale phylogeny and comparative genomics of the fungal order Sordariales.</title>
        <authorList>
            <person name="Hensen N."/>
            <person name="Bonometti L."/>
            <person name="Westerberg I."/>
            <person name="Brannstrom I.O."/>
            <person name="Guillou S."/>
            <person name="Cros-Aarteil S."/>
            <person name="Calhoun S."/>
            <person name="Haridas S."/>
            <person name="Kuo A."/>
            <person name="Mondo S."/>
            <person name="Pangilinan J."/>
            <person name="Riley R."/>
            <person name="LaButti K."/>
            <person name="Andreopoulos B."/>
            <person name="Lipzen A."/>
            <person name="Chen C."/>
            <person name="Yan M."/>
            <person name="Daum C."/>
            <person name="Ng V."/>
            <person name="Clum A."/>
            <person name="Steindorff A."/>
            <person name="Ohm R.A."/>
            <person name="Martin F."/>
            <person name="Silar P."/>
            <person name="Natvig D.O."/>
            <person name="Lalanne C."/>
            <person name="Gautier V."/>
            <person name="Ament-Velasquez S.L."/>
            <person name="Kruys A."/>
            <person name="Hutchinson M.I."/>
            <person name="Powell A.J."/>
            <person name="Barry K."/>
            <person name="Miller A.N."/>
            <person name="Grigoriev I.V."/>
            <person name="Debuchy R."/>
            <person name="Gladieux P."/>
            <person name="Hiltunen Thoren M."/>
            <person name="Johannesson H."/>
        </authorList>
    </citation>
    <scope>NUCLEOTIDE SEQUENCE</scope>
    <source>
        <strain evidence="6">CBS 757.83</strain>
    </source>
</reference>
<dbReference type="GO" id="GO:0005506">
    <property type="term" value="F:iron ion binding"/>
    <property type="evidence" value="ECO:0007669"/>
    <property type="project" value="InterPro"/>
</dbReference>
<dbReference type="PANTHER" id="PTHR33099:SF7">
    <property type="entry name" value="MYND-TYPE DOMAIN-CONTAINING PROTEIN"/>
    <property type="match status" value="1"/>
</dbReference>
<evidence type="ECO:0000259" key="5">
    <source>
        <dbReference type="SMART" id="SM00702"/>
    </source>
</evidence>